<evidence type="ECO:0000256" key="10">
    <source>
        <dbReference type="ARBA" id="ARBA00049486"/>
    </source>
</evidence>
<keyword evidence="7" id="KW-0677">Repeat</keyword>
<keyword evidence="5" id="KW-0028">Amino-acid biosynthesis</keyword>
<comment type="similarity">
    <text evidence="2 11">Belongs to the transferase hexapeptide repeat family.</text>
</comment>
<dbReference type="OrthoDB" id="9801456at2"/>
<organism evidence="12 13">
    <name type="scientific">Cellulomonas carbonis T26</name>
    <dbReference type="NCBI Taxonomy" id="947969"/>
    <lineage>
        <taxon>Bacteria</taxon>
        <taxon>Bacillati</taxon>
        <taxon>Actinomycetota</taxon>
        <taxon>Actinomycetes</taxon>
        <taxon>Micrococcales</taxon>
        <taxon>Cellulomonadaceae</taxon>
        <taxon>Cellulomonas</taxon>
    </lineage>
</organism>
<comment type="catalytic activity">
    <reaction evidence="10 11">
        <text>L-serine + acetyl-CoA = O-acetyl-L-serine + CoA</text>
        <dbReference type="Rhea" id="RHEA:24560"/>
        <dbReference type="ChEBI" id="CHEBI:33384"/>
        <dbReference type="ChEBI" id="CHEBI:57287"/>
        <dbReference type="ChEBI" id="CHEBI:57288"/>
        <dbReference type="ChEBI" id="CHEBI:58340"/>
        <dbReference type="EC" id="2.3.1.30"/>
    </reaction>
</comment>
<evidence type="ECO:0000256" key="3">
    <source>
        <dbReference type="ARBA" id="ARBA00013266"/>
    </source>
</evidence>
<dbReference type="InterPro" id="IPR018357">
    <property type="entry name" value="Hexapep_transf_CS"/>
</dbReference>
<keyword evidence="13" id="KW-1185">Reference proteome</keyword>
<dbReference type="PANTHER" id="PTHR42811">
    <property type="entry name" value="SERINE ACETYLTRANSFERASE"/>
    <property type="match status" value="1"/>
</dbReference>
<evidence type="ECO:0000313" key="13">
    <source>
        <dbReference type="Proteomes" id="UP000029839"/>
    </source>
</evidence>
<comment type="caution">
    <text evidence="12">The sequence shown here is derived from an EMBL/GenBank/DDBJ whole genome shotgun (WGS) entry which is preliminary data.</text>
</comment>
<evidence type="ECO:0000256" key="6">
    <source>
        <dbReference type="ARBA" id="ARBA00022679"/>
    </source>
</evidence>
<reference evidence="12 13" key="1">
    <citation type="submission" date="2013-08" db="EMBL/GenBank/DDBJ databases">
        <title>Genome sequencing of Cellulomonas carbonis T26.</title>
        <authorList>
            <person name="Chen F."/>
            <person name="Li Y."/>
            <person name="Wang G."/>
        </authorList>
    </citation>
    <scope>NUCLEOTIDE SEQUENCE [LARGE SCALE GENOMIC DNA]</scope>
    <source>
        <strain evidence="12 13">T26</strain>
    </source>
</reference>
<dbReference type="FunFam" id="2.160.10.10:FF:000007">
    <property type="entry name" value="Serine acetyltransferase"/>
    <property type="match status" value="1"/>
</dbReference>
<protein>
    <recommendedName>
        <fullName evidence="4 11">Serine acetyltransferase</fullName>
        <ecNumber evidence="3 11">2.3.1.30</ecNumber>
    </recommendedName>
</protein>
<sequence>MGRRLWRFLQVLVEDLDAARHRDPAARTRLEVALGYPGLHAVWVYRVTHRMWREPGLRLAARLASQAARAATGVEIHPGAVLGQRLFIDHGMGVVIGETAVVGDDVVLFHGSTLGGKSMTHGKRHPTLGDRVVVGAGAKVLGPVWVGDGAQIGANAVVVKDVPADATAVGVPAVVRTRPASAPAAELVEDPAIYI</sequence>
<evidence type="ECO:0000256" key="1">
    <source>
        <dbReference type="ARBA" id="ARBA00004876"/>
    </source>
</evidence>
<dbReference type="EMBL" id="AXCY01000010">
    <property type="protein sequence ID" value="KGM12001.1"/>
    <property type="molecule type" value="Genomic_DNA"/>
</dbReference>
<reference evidence="12 13" key="2">
    <citation type="journal article" date="2015" name="Stand. Genomic Sci.">
        <title>Draft genome sequence of Cellulomonas carbonis T26(T) and comparative analysis of six Cellulomonas genomes.</title>
        <authorList>
            <person name="Zhuang W."/>
            <person name="Zhang S."/>
            <person name="Xia X."/>
            <person name="Wang G."/>
        </authorList>
    </citation>
    <scope>NUCLEOTIDE SEQUENCE [LARGE SCALE GENOMIC DNA]</scope>
    <source>
        <strain evidence="12 13">T26</strain>
    </source>
</reference>
<evidence type="ECO:0000256" key="4">
    <source>
        <dbReference type="ARBA" id="ARBA00018522"/>
    </source>
</evidence>
<dbReference type="InterPro" id="IPR011004">
    <property type="entry name" value="Trimer_LpxA-like_sf"/>
</dbReference>
<dbReference type="InterPro" id="IPR053376">
    <property type="entry name" value="Serine_acetyltransferase"/>
</dbReference>
<dbReference type="Gene3D" id="1.10.3130.10">
    <property type="entry name" value="serine acetyltransferase, domain 1"/>
    <property type="match status" value="1"/>
</dbReference>
<dbReference type="AlphaFoldDB" id="A0A0A0BVN5"/>
<accession>A0A0A0BVN5</accession>
<dbReference type="GO" id="GO:0006535">
    <property type="term" value="P:cysteine biosynthetic process from serine"/>
    <property type="evidence" value="ECO:0007669"/>
    <property type="project" value="InterPro"/>
</dbReference>
<evidence type="ECO:0000256" key="2">
    <source>
        <dbReference type="ARBA" id="ARBA00007274"/>
    </source>
</evidence>
<dbReference type="EC" id="2.3.1.30" evidence="3 11"/>
<dbReference type="Proteomes" id="UP000029839">
    <property type="component" value="Unassembled WGS sequence"/>
</dbReference>
<dbReference type="GO" id="GO:0005737">
    <property type="term" value="C:cytoplasm"/>
    <property type="evidence" value="ECO:0007669"/>
    <property type="project" value="InterPro"/>
</dbReference>
<dbReference type="PROSITE" id="PS00101">
    <property type="entry name" value="HEXAPEP_TRANSFERASES"/>
    <property type="match status" value="1"/>
</dbReference>
<gene>
    <name evidence="12" type="ORF">N868_03510</name>
</gene>
<dbReference type="CDD" id="cd03354">
    <property type="entry name" value="LbH_SAT"/>
    <property type="match status" value="1"/>
</dbReference>
<evidence type="ECO:0000256" key="9">
    <source>
        <dbReference type="ARBA" id="ARBA00023315"/>
    </source>
</evidence>
<dbReference type="InterPro" id="IPR005881">
    <property type="entry name" value="Ser_O-AcTrfase"/>
</dbReference>
<dbReference type="Pfam" id="PF00132">
    <property type="entry name" value="Hexapep"/>
    <property type="match status" value="1"/>
</dbReference>
<dbReference type="NCBIfam" id="TIGR01172">
    <property type="entry name" value="cysE"/>
    <property type="match status" value="1"/>
</dbReference>
<keyword evidence="6 11" id="KW-0808">Transferase</keyword>
<evidence type="ECO:0000313" key="12">
    <source>
        <dbReference type="EMBL" id="KGM12001.1"/>
    </source>
</evidence>
<evidence type="ECO:0000256" key="11">
    <source>
        <dbReference type="PIRNR" id="PIRNR000441"/>
    </source>
</evidence>
<evidence type="ECO:0000256" key="8">
    <source>
        <dbReference type="ARBA" id="ARBA00023192"/>
    </source>
</evidence>
<dbReference type="SUPFAM" id="SSF51161">
    <property type="entry name" value="Trimeric LpxA-like enzymes"/>
    <property type="match status" value="1"/>
</dbReference>
<keyword evidence="8" id="KW-0198">Cysteine biosynthesis</keyword>
<evidence type="ECO:0000256" key="5">
    <source>
        <dbReference type="ARBA" id="ARBA00022605"/>
    </source>
</evidence>
<evidence type="ECO:0000256" key="7">
    <source>
        <dbReference type="ARBA" id="ARBA00022737"/>
    </source>
</evidence>
<comment type="pathway">
    <text evidence="1">Amino-acid biosynthesis; L-cysteine biosynthesis; L-cysteine from L-serine: step 1/2.</text>
</comment>
<dbReference type="Gene3D" id="2.160.10.10">
    <property type="entry name" value="Hexapeptide repeat proteins"/>
    <property type="match status" value="1"/>
</dbReference>
<dbReference type="GO" id="GO:0009001">
    <property type="term" value="F:serine O-acetyltransferase activity"/>
    <property type="evidence" value="ECO:0007669"/>
    <property type="project" value="UniProtKB-EC"/>
</dbReference>
<dbReference type="PIRSF" id="PIRSF000441">
    <property type="entry name" value="CysE"/>
    <property type="match status" value="1"/>
</dbReference>
<keyword evidence="9 11" id="KW-0012">Acyltransferase</keyword>
<name>A0A0A0BVN5_9CELL</name>
<dbReference type="RefSeq" id="WP_043603450.1">
    <property type="nucleotide sequence ID" value="NZ_AXCY01000010.1"/>
</dbReference>
<proteinExistence type="inferred from homology"/>
<dbReference type="InterPro" id="IPR042122">
    <property type="entry name" value="Ser_AcTrfase_N_sf"/>
</dbReference>
<dbReference type="NCBIfam" id="NF041874">
    <property type="entry name" value="EPS_EpsC"/>
    <property type="match status" value="1"/>
</dbReference>
<dbReference type="InterPro" id="IPR001451">
    <property type="entry name" value="Hexapep"/>
</dbReference>
<dbReference type="InterPro" id="IPR045304">
    <property type="entry name" value="LbH_SAT"/>
</dbReference>